<dbReference type="RefSeq" id="WP_181053507.1">
    <property type="nucleotide sequence ID" value="NZ_JACDXJ010000001.1"/>
</dbReference>
<dbReference type="AlphaFoldDB" id="A0A838BRR2"/>
<dbReference type="InterPro" id="IPR016181">
    <property type="entry name" value="Acyl_CoA_acyltransferase"/>
</dbReference>
<organism evidence="2 3">
    <name type="scientific">Microvirga mediterraneensis</name>
    <dbReference type="NCBI Taxonomy" id="2754695"/>
    <lineage>
        <taxon>Bacteria</taxon>
        <taxon>Pseudomonadati</taxon>
        <taxon>Pseudomonadota</taxon>
        <taxon>Alphaproteobacteria</taxon>
        <taxon>Hyphomicrobiales</taxon>
        <taxon>Methylobacteriaceae</taxon>
        <taxon>Microvirga</taxon>
    </lineage>
</organism>
<evidence type="ECO:0000313" key="3">
    <source>
        <dbReference type="Proteomes" id="UP000572984"/>
    </source>
</evidence>
<dbReference type="Pfam" id="PF00583">
    <property type="entry name" value="Acetyltransf_1"/>
    <property type="match status" value="1"/>
</dbReference>
<dbReference type="Gene3D" id="3.40.630.30">
    <property type="match status" value="1"/>
</dbReference>
<gene>
    <name evidence="2" type="ORF">H0S73_18390</name>
</gene>
<accession>A0A838BRR2</accession>
<dbReference type="Proteomes" id="UP000572984">
    <property type="component" value="Unassembled WGS sequence"/>
</dbReference>
<protein>
    <submittedName>
        <fullName evidence="2">GNAT family N-acetyltransferase</fullName>
    </submittedName>
</protein>
<keyword evidence="3" id="KW-1185">Reference proteome</keyword>
<reference evidence="2 3" key="1">
    <citation type="submission" date="2020-07" db="EMBL/GenBank/DDBJ databases">
        <title>Draft genome and description of Microvirga mediterraneensis Marseille-Q2068 sp. nov.</title>
        <authorList>
            <person name="Boxberger M."/>
        </authorList>
    </citation>
    <scope>NUCLEOTIDE SEQUENCE [LARGE SCALE GENOMIC DNA]</scope>
    <source>
        <strain evidence="2 3">Marseille-Q2068</strain>
    </source>
</reference>
<keyword evidence="2" id="KW-0808">Transferase</keyword>
<dbReference type="GO" id="GO:0016747">
    <property type="term" value="F:acyltransferase activity, transferring groups other than amino-acyl groups"/>
    <property type="evidence" value="ECO:0007669"/>
    <property type="project" value="InterPro"/>
</dbReference>
<comment type="caution">
    <text evidence="2">The sequence shown here is derived from an EMBL/GenBank/DDBJ whole genome shotgun (WGS) entry which is preliminary data.</text>
</comment>
<dbReference type="PROSITE" id="PS51186">
    <property type="entry name" value="GNAT"/>
    <property type="match status" value="1"/>
</dbReference>
<evidence type="ECO:0000313" key="2">
    <source>
        <dbReference type="EMBL" id="MBA1158081.1"/>
    </source>
</evidence>
<dbReference type="SUPFAM" id="SSF55729">
    <property type="entry name" value="Acyl-CoA N-acyltransferases (Nat)"/>
    <property type="match status" value="1"/>
</dbReference>
<evidence type="ECO:0000259" key="1">
    <source>
        <dbReference type="PROSITE" id="PS51186"/>
    </source>
</evidence>
<proteinExistence type="predicted"/>
<sequence length="169" mass="18769">MPWRPMMPEDLAQVQVLADTIHVDHPEDLEVLAERRRLYPQGCLMLVEDARAIGYALTHPWRLGEPPPLNEPLGKLPEAPTTFYIHDVALLPVARGKGYAVQAANRLIEHARAAGFDNLSLVAVNRSQAFWERVGFRVLARPGLETKLASYGPDAVLMVHDLASPIHDA</sequence>
<dbReference type="InterPro" id="IPR000182">
    <property type="entry name" value="GNAT_dom"/>
</dbReference>
<dbReference type="EMBL" id="JACDXJ010000001">
    <property type="protein sequence ID" value="MBA1158081.1"/>
    <property type="molecule type" value="Genomic_DNA"/>
</dbReference>
<feature type="domain" description="N-acetyltransferase" evidence="1">
    <location>
        <begin position="1"/>
        <end position="163"/>
    </location>
</feature>
<dbReference type="CDD" id="cd04301">
    <property type="entry name" value="NAT_SF"/>
    <property type="match status" value="1"/>
</dbReference>
<name>A0A838BRR2_9HYPH</name>